<evidence type="ECO:0000256" key="6">
    <source>
        <dbReference type="ARBA" id="ARBA00022741"/>
    </source>
</evidence>
<dbReference type="RefSeq" id="WP_176975506.1">
    <property type="nucleotide sequence ID" value="NZ_JABZEO010000003.1"/>
</dbReference>
<keyword evidence="3" id="KW-0819">tRNA processing</keyword>
<name>A0A850RBV2_9GAMM</name>
<dbReference type="GO" id="GO:0008033">
    <property type="term" value="P:tRNA processing"/>
    <property type="evidence" value="ECO:0007669"/>
    <property type="project" value="UniProtKB-KW"/>
</dbReference>
<dbReference type="SMART" id="SM00116">
    <property type="entry name" value="CBS"/>
    <property type="match status" value="1"/>
</dbReference>
<dbReference type="Proteomes" id="UP000592294">
    <property type="component" value="Unassembled WGS sequence"/>
</dbReference>
<sequence>MQIVTTHINSDFDALASMVAASFLYPGVTRMVPSQVQPAVREFLTVHWDLLQLKPRRAIDPAAVDRLIVTDTGSWERLDDLRMLAERTDLETIVWDHHMAPGSIQAGELHREEVGATVTLLLECIQEADRAFAPMHATLFLLGIYDDTGGLTYPSTTARDARMTAYLLENGADLNVVAAYLDSALDERHLELFNRMLSDSEQFAIEGVHLGLCVQDADKGLNNLARVVSKFQEIKGLDVAFGIFPITANKTVVVGRGNPRLFDVGALVRQLGGGGHPGAGSAALKMPAEEARARVRQLIAEAEPESQRVSDLMSPVRLALAPQDSLRVAAGRLRDSHRSVLLVLDDQGGVLGALGEEQLAKVRDDAGWEHPVSALMRRDLEVVTPERTTREALRLMTRADVGVLPVMEDGRVVGEITRAAIMLSLYDL</sequence>
<feature type="domain" description="CBS" evidence="10">
    <location>
        <begin position="376"/>
        <end position="428"/>
    </location>
</feature>
<dbReference type="Gene3D" id="3.90.1640.10">
    <property type="entry name" value="inorganic pyrophosphatase (n-terminal core)"/>
    <property type="match status" value="1"/>
</dbReference>
<dbReference type="CDD" id="cd02205">
    <property type="entry name" value="CBS_pair_SF"/>
    <property type="match status" value="1"/>
</dbReference>
<comment type="cofactor">
    <cofactor evidence="1">
        <name>Mg(2+)</name>
        <dbReference type="ChEBI" id="CHEBI:18420"/>
    </cofactor>
</comment>
<evidence type="ECO:0000256" key="2">
    <source>
        <dbReference type="ARBA" id="ARBA00007265"/>
    </source>
</evidence>
<comment type="similarity">
    <text evidence="2">Belongs to the tRNA nucleotidyltransferase/poly(A) polymerase family.</text>
</comment>
<evidence type="ECO:0000256" key="4">
    <source>
        <dbReference type="ARBA" id="ARBA00022695"/>
    </source>
</evidence>
<dbReference type="InterPro" id="IPR001667">
    <property type="entry name" value="DDH_dom"/>
</dbReference>
<dbReference type="SUPFAM" id="SSF54631">
    <property type="entry name" value="CBS-domain pair"/>
    <property type="match status" value="1"/>
</dbReference>
<dbReference type="AlphaFoldDB" id="A0A850RBV2"/>
<evidence type="ECO:0000256" key="5">
    <source>
        <dbReference type="ARBA" id="ARBA00022723"/>
    </source>
</evidence>
<evidence type="ECO:0000256" key="9">
    <source>
        <dbReference type="PROSITE-ProRule" id="PRU00703"/>
    </source>
</evidence>
<dbReference type="InterPro" id="IPR052390">
    <property type="entry name" value="tRNA_nt/polyA_polymerase"/>
</dbReference>
<dbReference type="InterPro" id="IPR038763">
    <property type="entry name" value="DHH_sf"/>
</dbReference>
<dbReference type="InterPro" id="IPR000644">
    <property type="entry name" value="CBS_dom"/>
</dbReference>
<dbReference type="GO" id="GO:0003723">
    <property type="term" value="F:RNA binding"/>
    <property type="evidence" value="ECO:0007669"/>
    <property type="project" value="UniProtKB-KW"/>
</dbReference>
<keyword evidence="4" id="KW-0808">Transferase</keyword>
<keyword evidence="5" id="KW-0479">Metal-binding</keyword>
<keyword evidence="4" id="KW-0548">Nucleotidyltransferase</keyword>
<gene>
    <name evidence="11" type="ORF">HW932_05610</name>
</gene>
<dbReference type="SUPFAM" id="SSF64182">
    <property type="entry name" value="DHH phosphoesterases"/>
    <property type="match status" value="1"/>
</dbReference>
<reference evidence="11 12" key="1">
    <citation type="submission" date="2020-06" db="EMBL/GenBank/DDBJ databases">
        <title>Whole-genome sequence of Allochromatium humboldtianum DSM 21881, type strain.</title>
        <authorList>
            <person name="Kyndt J.A."/>
            <person name="Meyer T.E."/>
        </authorList>
    </citation>
    <scope>NUCLEOTIDE SEQUENCE [LARGE SCALE GENOMIC DNA]</scope>
    <source>
        <strain evidence="11 12">DSM 21881</strain>
    </source>
</reference>
<evidence type="ECO:0000256" key="8">
    <source>
        <dbReference type="ARBA" id="ARBA00022884"/>
    </source>
</evidence>
<keyword evidence="9" id="KW-0129">CBS domain</keyword>
<protein>
    <submittedName>
        <fullName evidence="11">CBS domain-containing protein</fullName>
    </submittedName>
</protein>
<evidence type="ECO:0000256" key="7">
    <source>
        <dbReference type="ARBA" id="ARBA00022842"/>
    </source>
</evidence>
<keyword evidence="7" id="KW-0460">Magnesium</keyword>
<proteinExistence type="inferred from homology"/>
<accession>A0A850RBV2</accession>
<dbReference type="GO" id="GO:0046872">
    <property type="term" value="F:metal ion binding"/>
    <property type="evidence" value="ECO:0007669"/>
    <property type="project" value="UniProtKB-KW"/>
</dbReference>
<dbReference type="PANTHER" id="PTHR47788:SF1">
    <property type="entry name" value="A-ADDING TRNA NUCLEOTIDYLTRANSFERASE"/>
    <property type="match status" value="1"/>
</dbReference>
<evidence type="ECO:0000256" key="3">
    <source>
        <dbReference type="ARBA" id="ARBA00022694"/>
    </source>
</evidence>
<keyword evidence="6" id="KW-0547">Nucleotide-binding</keyword>
<keyword evidence="8" id="KW-0694">RNA-binding</keyword>
<dbReference type="EMBL" id="JABZEO010000003">
    <property type="protein sequence ID" value="NVZ08732.1"/>
    <property type="molecule type" value="Genomic_DNA"/>
</dbReference>
<dbReference type="Pfam" id="PF01368">
    <property type="entry name" value="DHH"/>
    <property type="match status" value="1"/>
</dbReference>
<evidence type="ECO:0000256" key="1">
    <source>
        <dbReference type="ARBA" id="ARBA00001946"/>
    </source>
</evidence>
<dbReference type="Pfam" id="PF00571">
    <property type="entry name" value="CBS"/>
    <property type="match status" value="2"/>
</dbReference>
<dbReference type="GO" id="GO:0000166">
    <property type="term" value="F:nucleotide binding"/>
    <property type="evidence" value="ECO:0007669"/>
    <property type="project" value="UniProtKB-KW"/>
</dbReference>
<feature type="domain" description="CBS" evidence="10">
    <location>
        <begin position="313"/>
        <end position="372"/>
    </location>
</feature>
<keyword evidence="12" id="KW-1185">Reference proteome</keyword>
<dbReference type="GO" id="GO:0016779">
    <property type="term" value="F:nucleotidyltransferase activity"/>
    <property type="evidence" value="ECO:0007669"/>
    <property type="project" value="UniProtKB-KW"/>
</dbReference>
<organism evidence="11 12">
    <name type="scientific">Allochromatium humboldtianum</name>
    <dbReference type="NCBI Taxonomy" id="504901"/>
    <lineage>
        <taxon>Bacteria</taxon>
        <taxon>Pseudomonadati</taxon>
        <taxon>Pseudomonadota</taxon>
        <taxon>Gammaproteobacteria</taxon>
        <taxon>Chromatiales</taxon>
        <taxon>Chromatiaceae</taxon>
        <taxon>Allochromatium</taxon>
    </lineage>
</organism>
<dbReference type="InterPro" id="IPR046342">
    <property type="entry name" value="CBS_dom_sf"/>
</dbReference>
<evidence type="ECO:0000313" key="12">
    <source>
        <dbReference type="Proteomes" id="UP000592294"/>
    </source>
</evidence>
<dbReference type="Gene3D" id="3.10.310.30">
    <property type="match status" value="1"/>
</dbReference>
<comment type="caution">
    <text evidence="11">The sequence shown here is derived from an EMBL/GenBank/DDBJ whole genome shotgun (WGS) entry which is preliminary data.</text>
</comment>
<dbReference type="PROSITE" id="PS51371">
    <property type="entry name" value="CBS"/>
    <property type="match status" value="2"/>
</dbReference>
<dbReference type="Gene3D" id="3.10.580.10">
    <property type="entry name" value="CBS-domain"/>
    <property type="match status" value="1"/>
</dbReference>
<evidence type="ECO:0000313" key="11">
    <source>
        <dbReference type="EMBL" id="NVZ08732.1"/>
    </source>
</evidence>
<dbReference type="PANTHER" id="PTHR47788">
    <property type="entry name" value="POLYA POLYMERASE"/>
    <property type="match status" value="1"/>
</dbReference>
<evidence type="ECO:0000259" key="10">
    <source>
        <dbReference type="PROSITE" id="PS51371"/>
    </source>
</evidence>